<sequence length="91" mass="9082">MTRKPNPRYGLAVAAGSVGAAVVMFLIGIGLGIFGELGRLVDSSSPPPQAPGVLGLVGVLGWLLRAGACVLAVLGLIAGVGHAIGVEERPR</sequence>
<keyword evidence="1" id="KW-1133">Transmembrane helix</keyword>
<feature type="transmembrane region" description="Helical" evidence="1">
    <location>
        <begin position="54"/>
        <end position="81"/>
    </location>
</feature>
<organism evidence="2 3">
    <name type="scientific">Herbihabitans rhizosphaerae</name>
    <dbReference type="NCBI Taxonomy" id="1872711"/>
    <lineage>
        <taxon>Bacteria</taxon>
        <taxon>Bacillati</taxon>
        <taxon>Actinomycetota</taxon>
        <taxon>Actinomycetes</taxon>
        <taxon>Pseudonocardiales</taxon>
        <taxon>Pseudonocardiaceae</taxon>
        <taxon>Herbihabitans</taxon>
    </lineage>
</organism>
<keyword evidence="1" id="KW-0472">Membrane</keyword>
<protein>
    <submittedName>
        <fullName evidence="2">Uncharacterized protein</fullName>
    </submittedName>
</protein>
<dbReference type="RefSeq" id="WP_130341988.1">
    <property type="nucleotide sequence ID" value="NZ_SGWQ01000001.1"/>
</dbReference>
<dbReference type="EMBL" id="SGWQ01000001">
    <property type="protein sequence ID" value="RZS44287.1"/>
    <property type="molecule type" value="Genomic_DNA"/>
</dbReference>
<dbReference type="AlphaFoldDB" id="A0A4Q7L4S8"/>
<accession>A0A4Q7L4S8</accession>
<keyword evidence="1" id="KW-0812">Transmembrane</keyword>
<evidence type="ECO:0000313" key="2">
    <source>
        <dbReference type="EMBL" id="RZS44287.1"/>
    </source>
</evidence>
<comment type="caution">
    <text evidence="2">The sequence shown here is derived from an EMBL/GenBank/DDBJ whole genome shotgun (WGS) entry which is preliminary data.</text>
</comment>
<keyword evidence="3" id="KW-1185">Reference proteome</keyword>
<evidence type="ECO:0000256" key="1">
    <source>
        <dbReference type="SAM" id="Phobius"/>
    </source>
</evidence>
<dbReference type="Proteomes" id="UP000294257">
    <property type="component" value="Unassembled WGS sequence"/>
</dbReference>
<feature type="transmembrane region" description="Helical" evidence="1">
    <location>
        <begin position="12"/>
        <end position="34"/>
    </location>
</feature>
<gene>
    <name evidence="2" type="ORF">EV193_101162</name>
</gene>
<name>A0A4Q7L4S8_9PSEU</name>
<proteinExistence type="predicted"/>
<reference evidence="2 3" key="1">
    <citation type="submission" date="2019-02" db="EMBL/GenBank/DDBJ databases">
        <title>Genomic Encyclopedia of Type Strains, Phase IV (KMG-IV): sequencing the most valuable type-strain genomes for metagenomic binning, comparative biology and taxonomic classification.</title>
        <authorList>
            <person name="Goeker M."/>
        </authorList>
    </citation>
    <scope>NUCLEOTIDE SEQUENCE [LARGE SCALE GENOMIC DNA]</scope>
    <source>
        <strain evidence="2 3">DSM 101727</strain>
    </source>
</reference>
<evidence type="ECO:0000313" key="3">
    <source>
        <dbReference type="Proteomes" id="UP000294257"/>
    </source>
</evidence>